<keyword evidence="1" id="KW-0479">Metal-binding</keyword>
<dbReference type="EMBL" id="CAJZBQ010000053">
    <property type="protein sequence ID" value="CAG9331499.1"/>
    <property type="molecule type" value="Genomic_DNA"/>
</dbReference>
<reference evidence="3" key="1">
    <citation type="submission" date="2021-09" db="EMBL/GenBank/DDBJ databases">
        <authorList>
            <consortium name="AG Swart"/>
            <person name="Singh M."/>
            <person name="Singh A."/>
            <person name="Seah K."/>
            <person name="Emmerich C."/>
        </authorList>
    </citation>
    <scope>NUCLEOTIDE SEQUENCE</scope>
    <source>
        <strain evidence="3">ATCC30299</strain>
    </source>
</reference>
<evidence type="ECO:0000256" key="2">
    <source>
        <dbReference type="ARBA" id="ARBA00022842"/>
    </source>
</evidence>
<dbReference type="Pfam" id="PF03492">
    <property type="entry name" value="Methyltransf_7"/>
    <property type="match status" value="1"/>
</dbReference>
<dbReference type="PANTHER" id="PTHR31009">
    <property type="entry name" value="S-ADENOSYL-L-METHIONINE:CARBOXYL METHYLTRANSFERASE FAMILY PROTEIN"/>
    <property type="match status" value="1"/>
</dbReference>
<name>A0AAU9K777_9CILI</name>
<protein>
    <recommendedName>
        <fullName evidence="5">SAM dependent carboxyl methyltransferase</fullName>
    </recommendedName>
</protein>
<dbReference type="InterPro" id="IPR005299">
    <property type="entry name" value="MeTrfase_7"/>
</dbReference>
<evidence type="ECO:0000313" key="4">
    <source>
        <dbReference type="Proteomes" id="UP001162131"/>
    </source>
</evidence>
<dbReference type="InterPro" id="IPR042086">
    <property type="entry name" value="MeTrfase_capping"/>
</dbReference>
<sequence>MQALVDYNKSSDWQLKAASSTIEDLISVFRHAATLTNSTIVACDYGSSEGLNSAKIFSSAIQTIRATIQTPIHIIHNDLPSNNWNKLASVLYSNDGYLKYPDTYSSSVAKSFFERVVPNETLHIAFSTSSFQYLSKQVVSPDSIEACLSEIPEIRAQASEQGEADMLEILRLRYEELVPGGRCVFLIHCMPDEGKMMHAELLSKAHNSLFAKRVITEEEYKSFKRPNHYRTKTEWDRIFSKVSSQYKLVSYETKSFISPFYEKFLADGDQEGYANSIKNFFRPLTQAAFLKSIARSPEEKTEIFEEFLNEIGNQLLEGDPDVRIWYSSIILEKIS</sequence>
<comment type="caution">
    <text evidence="3">The sequence shown here is derived from an EMBL/GenBank/DDBJ whole genome shotgun (WGS) entry which is preliminary data.</text>
</comment>
<dbReference type="AlphaFoldDB" id="A0AAU9K777"/>
<evidence type="ECO:0000256" key="1">
    <source>
        <dbReference type="ARBA" id="ARBA00022723"/>
    </source>
</evidence>
<keyword evidence="2" id="KW-0460">Magnesium</keyword>
<dbReference type="GO" id="GO:0008168">
    <property type="term" value="F:methyltransferase activity"/>
    <property type="evidence" value="ECO:0007669"/>
    <property type="project" value="InterPro"/>
</dbReference>
<dbReference type="SUPFAM" id="SSF53335">
    <property type="entry name" value="S-adenosyl-L-methionine-dependent methyltransferases"/>
    <property type="match status" value="1"/>
</dbReference>
<accession>A0AAU9K777</accession>
<gene>
    <name evidence="3" type="ORF">BSTOLATCC_MIC53567</name>
</gene>
<dbReference type="Gene3D" id="1.10.1200.270">
    <property type="entry name" value="Methyltransferase, alpha-helical capping domain"/>
    <property type="match status" value="1"/>
</dbReference>
<dbReference type="Gene3D" id="3.40.50.150">
    <property type="entry name" value="Vaccinia Virus protein VP39"/>
    <property type="match status" value="1"/>
</dbReference>
<keyword evidence="4" id="KW-1185">Reference proteome</keyword>
<organism evidence="3 4">
    <name type="scientific">Blepharisma stoltei</name>
    <dbReference type="NCBI Taxonomy" id="1481888"/>
    <lineage>
        <taxon>Eukaryota</taxon>
        <taxon>Sar</taxon>
        <taxon>Alveolata</taxon>
        <taxon>Ciliophora</taxon>
        <taxon>Postciliodesmatophora</taxon>
        <taxon>Heterotrichea</taxon>
        <taxon>Heterotrichida</taxon>
        <taxon>Blepharismidae</taxon>
        <taxon>Blepharisma</taxon>
    </lineage>
</organism>
<dbReference type="Proteomes" id="UP001162131">
    <property type="component" value="Unassembled WGS sequence"/>
</dbReference>
<evidence type="ECO:0000313" key="3">
    <source>
        <dbReference type="EMBL" id="CAG9331499.1"/>
    </source>
</evidence>
<evidence type="ECO:0008006" key="5">
    <source>
        <dbReference type="Google" id="ProtNLM"/>
    </source>
</evidence>
<proteinExistence type="predicted"/>
<dbReference type="GO" id="GO:0046872">
    <property type="term" value="F:metal ion binding"/>
    <property type="evidence" value="ECO:0007669"/>
    <property type="project" value="UniProtKB-KW"/>
</dbReference>
<dbReference type="InterPro" id="IPR029063">
    <property type="entry name" value="SAM-dependent_MTases_sf"/>
</dbReference>